<evidence type="ECO:0000313" key="4">
    <source>
        <dbReference type="Proteomes" id="UP000053512"/>
    </source>
</evidence>
<feature type="region of interest" description="Disordered" evidence="1">
    <location>
        <begin position="25"/>
        <end position="47"/>
    </location>
</feature>
<keyword evidence="2" id="KW-0812">Transmembrane</keyword>
<accession>A0A0W8I4Q3</accession>
<organism evidence="3 4">
    <name type="scientific">Kocuria rosea subsp. polaris</name>
    <dbReference type="NCBI Taxonomy" id="136273"/>
    <lineage>
        <taxon>Bacteria</taxon>
        <taxon>Bacillati</taxon>
        <taxon>Actinomycetota</taxon>
        <taxon>Actinomycetes</taxon>
        <taxon>Micrococcales</taxon>
        <taxon>Micrococcaceae</taxon>
        <taxon>Kocuria</taxon>
    </lineage>
</organism>
<keyword evidence="2" id="KW-0472">Membrane</keyword>
<name>A0A0W8I4Q3_KOCRO</name>
<proteinExistence type="predicted"/>
<feature type="transmembrane region" description="Helical" evidence="2">
    <location>
        <begin position="81"/>
        <end position="99"/>
    </location>
</feature>
<dbReference type="Proteomes" id="UP000053512">
    <property type="component" value="Unassembled WGS sequence"/>
</dbReference>
<dbReference type="EMBL" id="LQBK01000038">
    <property type="protein sequence ID" value="KUG52962.1"/>
    <property type="molecule type" value="Genomic_DNA"/>
</dbReference>
<protein>
    <recommendedName>
        <fullName evidence="5">Gram-positive cocci surface proteins LPxTG domain-containing protein</fullName>
    </recommendedName>
</protein>
<keyword evidence="2" id="KW-1133">Transmembrane helix</keyword>
<reference evidence="4" key="1">
    <citation type="submission" date="2015-12" db="EMBL/GenBank/DDBJ databases">
        <authorList>
            <person name="Nair G.R."/>
            <person name="Kaur G."/>
            <person name="Mayilraj S."/>
        </authorList>
    </citation>
    <scope>NUCLEOTIDE SEQUENCE [LARGE SCALE GENOMIC DNA]</scope>
    <source>
        <strain evidence="4">CD08_4</strain>
    </source>
</reference>
<comment type="caution">
    <text evidence="3">The sequence shown here is derived from an EMBL/GenBank/DDBJ whole genome shotgun (WGS) entry which is preliminary data.</text>
</comment>
<dbReference type="AlphaFoldDB" id="A0A0W8I4Q3"/>
<gene>
    <name evidence="3" type="ORF">AVL61_12115</name>
</gene>
<evidence type="ECO:0000256" key="2">
    <source>
        <dbReference type="SAM" id="Phobius"/>
    </source>
</evidence>
<evidence type="ECO:0008006" key="5">
    <source>
        <dbReference type="Google" id="ProtNLM"/>
    </source>
</evidence>
<sequence length="104" mass="10200">MHPVVPADADLRPAGSVRAHVALPAHQETADDRPPAAPGVPAAATAAASSPATGLALSVSDPVRVPPAQPDSLAYTGVPGGVLPAGVLGALLLVLGAALRRRRA</sequence>
<evidence type="ECO:0000313" key="3">
    <source>
        <dbReference type="EMBL" id="KUG52962.1"/>
    </source>
</evidence>
<evidence type="ECO:0000256" key="1">
    <source>
        <dbReference type="SAM" id="MobiDB-lite"/>
    </source>
</evidence>